<dbReference type="OrthoDB" id="4335799at2"/>
<dbReference type="PANTHER" id="PTHR47691">
    <property type="entry name" value="REGULATOR-RELATED"/>
    <property type="match status" value="1"/>
</dbReference>
<gene>
    <name evidence="2" type="ORF">AQJ64_01240</name>
</gene>
<evidence type="ECO:0008006" key="4">
    <source>
        <dbReference type="Google" id="ProtNLM"/>
    </source>
</evidence>
<feature type="compositionally biased region" description="Low complexity" evidence="1">
    <location>
        <begin position="796"/>
        <end position="806"/>
    </location>
</feature>
<dbReference type="SUPFAM" id="SSF52540">
    <property type="entry name" value="P-loop containing nucleoside triphosphate hydrolases"/>
    <property type="match status" value="1"/>
</dbReference>
<dbReference type="RefSeq" id="WP_055636964.1">
    <property type="nucleotide sequence ID" value="NZ_KQ948763.1"/>
</dbReference>
<dbReference type="NCBIfam" id="NF040586">
    <property type="entry name" value="FxSxx_TPR"/>
    <property type="match status" value="1"/>
</dbReference>
<dbReference type="Gene3D" id="3.40.50.300">
    <property type="entry name" value="P-loop containing nucleotide triphosphate hydrolases"/>
    <property type="match status" value="1"/>
</dbReference>
<keyword evidence="3" id="KW-1185">Reference proteome</keyword>
<name>A0A124I5A3_9ACTN</name>
<dbReference type="AlphaFoldDB" id="A0A124I5A3"/>
<evidence type="ECO:0000313" key="3">
    <source>
        <dbReference type="Proteomes" id="UP000052982"/>
    </source>
</evidence>
<evidence type="ECO:0000313" key="2">
    <source>
        <dbReference type="EMBL" id="KUN89326.1"/>
    </source>
</evidence>
<proteinExistence type="predicted"/>
<dbReference type="PANTHER" id="PTHR47691:SF3">
    <property type="entry name" value="HTH-TYPE TRANSCRIPTIONAL REGULATOR RV0890C-RELATED"/>
    <property type="match status" value="1"/>
</dbReference>
<dbReference type="STRING" id="1943.AQJ64_01240"/>
<evidence type="ECO:0000256" key="1">
    <source>
        <dbReference type="SAM" id="MobiDB-lite"/>
    </source>
</evidence>
<accession>A0A124I5A3</accession>
<protein>
    <recommendedName>
        <fullName evidence="4">NB-ARC domain-containing protein</fullName>
    </recommendedName>
</protein>
<dbReference type="Proteomes" id="UP000052982">
    <property type="component" value="Unassembled WGS sequence"/>
</dbReference>
<reference evidence="2 3" key="1">
    <citation type="submission" date="2015-10" db="EMBL/GenBank/DDBJ databases">
        <title>Draft genome sequence of Streptomyces griseoruber DSM 40281, type strain for the species Streptomyces griseoruber.</title>
        <authorList>
            <person name="Ruckert C."/>
            <person name="Winkler A."/>
            <person name="Kalinowski J."/>
            <person name="Kampfer P."/>
            <person name="Glaeser S."/>
        </authorList>
    </citation>
    <scope>NUCLEOTIDE SEQUENCE [LARGE SCALE GENOMIC DNA]</scope>
    <source>
        <strain evidence="2 3">DSM 40281</strain>
    </source>
</reference>
<sequence>MDPSAVRHALSLLGGVPDLTLDLVLDRAQSMDLWARTVHGLRETLSRGPLPDLRVRTVDTSAPGELRTGDTVQPVPGQRVLLLVSDCVAPAWHDGRAHALLDEWCRFSATAVVQPLPPSLRHRVGVPLAPFHWSAARPVTPTAWLTCGLQPGSLEEAAGLEADCAVPVLGLEDGRSFTDWARLVAARTADGYDGEGMPLGLAPGAWDGLAAAAPPTGPAAQVRTLEAVAGPAAVRLAALLAVAPLVTLDLMRATQRSLLPEAEETVAEVFHSGLLVRAPDRDRDVEGQRALVLVDGAVDLLTEILTRSDRSRSRDLAEEFLPPEAWARNTRPVPSSVRPSDAVRRDGPALRVRSALPARNHRFVGRTALLDTVRSTLHRSDGDGLCVLHGLAGVGKTQTALEYAHRHRGDYDFVWWTQARDARGLGLALARLGEELSVPPGPDGLAPVEDVLDRLRTGRVDRGWLLVLDNADPPARLTPMLPLGAGHILITSRHISWTEETAHPLRVAPLSRQESLALLRARAPWLTDDEGYAVAERAGYLPPLLIQLGRSLSKRRLDVAEHLAGFDRLCAKLLLAYGLPDYDVKLAVVWKQAVTELAAADPDAGELLRVLSCLGTGPVPYELLSAATGSKPSAGSDGVLHDKFALHLALMRLSDEDLATVEGAGGPVEVHPALQTVMRGVVMRPDEYETAEEAALGLLSAALPADPGTPSGRARMTEIARRLDLPAALRAQPERTYDLVLAVIDHHAAVGDTRAAGRLARAALDVWSRRFGADSVRIAALRAHAEHPSPSPSPSSFPSSFPSSSR</sequence>
<organism evidence="2 3">
    <name type="scientific">Streptomyces griseoruber</name>
    <dbReference type="NCBI Taxonomy" id="1943"/>
    <lineage>
        <taxon>Bacteria</taxon>
        <taxon>Bacillati</taxon>
        <taxon>Actinomycetota</taxon>
        <taxon>Actinomycetes</taxon>
        <taxon>Kitasatosporales</taxon>
        <taxon>Streptomycetaceae</taxon>
        <taxon>Streptomyces</taxon>
    </lineage>
</organism>
<dbReference type="EMBL" id="LMWW01000001">
    <property type="protein sequence ID" value="KUN89326.1"/>
    <property type="molecule type" value="Genomic_DNA"/>
</dbReference>
<comment type="caution">
    <text evidence="2">The sequence shown here is derived from an EMBL/GenBank/DDBJ whole genome shotgun (WGS) entry which is preliminary data.</text>
</comment>
<dbReference type="InterPro" id="IPR027417">
    <property type="entry name" value="P-loop_NTPase"/>
</dbReference>
<feature type="region of interest" description="Disordered" evidence="1">
    <location>
        <begin position="784"/>
        <end position="806"/>
    </location>
</feature>